<name>A0ABU5RSM8_9CYAN</name>
<proteinExistence type="predicted"/>
<keyword evidence="2" id="KW-1185">Reference proteome</keyword>
<dbReference type="Gene3D" id="3.30.70.100">
    <property type="match status" value="1"/>
</dbReference>
<protein>
    <recommendedName>
        <fullName evidence="3">Antibiotic biosynthesis monooxygenase</fullName>
    </recommendedName>
</protein>
<dbReference type="EMBL" id="JAYGHX010000002">
    <property type="protein sequence ID" value="MEA5390758.1"/>
    <property type="molecule type" value="Genomic_DNA"/>
</dbReference>
<accession>A0ABU5RSM8</accession>
<gene>
    <name evidence="1" type="ORF">VB738_05720</name>
</gene>
<dbReference type="Proteomes" id="UP001304461">
    <property type="component" value="Unassembled WGS sequence"/>
</dbReference>
<comment type="caution">
    <text evidence="1">The sequence shown here is derived from an EMBL/GenBank/DDBJ whole genome shotgun (WGS) entry which is preliminary data.</text>
</comment>
<evidence type="ECO:0000313" key="1">
    <source>
        <dbReference type="EMBL" id="MEA5390758.1"/>
    </source>
</evidence>
<reference evidence="1 2" key="1">
    <citation type="submission" date="2023-12" db="EMBL/GenBank/DDBJ databases">
        <title>Baltic Sea Cyanobacteria.</title>
        <authorList>
            <person name="Delbaje E."/>
            <person name="Fewer D.P."/>
            <person name="Shishido T.K."/>
        </authorList>
    </citation>
    <scope>NUCLEOTIDE SEQUENCE [LARGE SCALE GENOMIC DNA]</scope>
    <source>
        <strain evidence="1 2">UHCC 0139</strain>
    </source>
</reference>
<evidence type="ECO:0008006" key="3">
    <source>
        <dbReference type="Google" id="ProtNLM"/>
    </source>
</evidence>
<evidence type="ECO:0000313" key="2">
    <source>
        <dbReference type="Proteomes" id="UP001304461"/>
    </source>
</evidence>
<dbReference type="RefSeq" id="WP_323304824.1">
    <property type="nucleotide sequence ID" value="NZ_JAYGHX010000002.1"/>
</dbReference>
<sequence length="103" mass="11383">MAVIAVFTYKVRPGRFGDVMAKLQQAAGPEFESPVMPRAVRLLRNAVPGPDTASLILHIEYDDMAAYGARTAWENRNPAWQELFAAKPDSPEELESVQLLVAL</sequence>
<organism evidence="1 2">
    <name type="scientific">Cyanobium gracile UHCC 0139</name>
    <dbReference type="NCBI Taxonomy" id="3110308"/>
    <lineage>
        <taxon>Bacteria</taxon>
        <taxon>Bacillati</taxon>
        <taxon>Cyanobacteriota</taxon>
        <taxon>Cyanophyceae</taxon>
        <taxon>Synechococcales</taxon>
        <taxon>Prochlorococcaceae</taxon>
        <taxon>Cyanobium</taxon>
    </lineage>
</organism>